<keyword evidence="3" id="KW-1185">Reference proteome</keyword>
<reference evidence="2 3" key="1">
    <citation type="submission" date="2024-04" db="EMBL/GenBank/DDBJ databases">
        <authorList>
            <person name="Fracassetti M."/>
        </authorList>
    </citation>
    <scope>NUCLEOTIDE SEQUENCE [LARGE SCALE GENOMIC DNA]</scope>
</reference>
<evidence type="ECO:0000313" key="3">
    <source>
        <dbReference type="Proteomes" id="UP001497516"/>
    </source>
</evidence>
<sequence>MIVLLPLATLFTWAPLLSQKQRTVSCSSTKAEYRSIANATVELEWIQNLLVELRQPVPAPPTLYSDNLGATYFCSNPVFHSRMKHLALDYHFVRQLVHAGRLRVCYIPTAHQLADALTKPLSTTRFLLLRSKIGIVDTSSVLRGRIREVTEI</sequence>
<evidence type="ECO:0000256" key="1">
    <source>
        <dbReference type="SAM" id="SignalP"/>
    </source>
</evidence>
<dbReference type="PANTHER" id="PTHR11439">
    <property type="entry name" value="GAG-POL-RELATED RETROTRANSPOSON"/>
    <property type="match status" value="1"/>
</dbReference>
<accession>A0AAV2CEZ8</accession>
<gene>
    <name evidence="2" type="ORF">LTRI10_LOCUS2898</name>
</gene>
<organism evidence="2 3">
    <name type="scientific">Linum trigynum</name>
    <dbReference type="NCBI Taxonomy" id="586398"/>
    <lineage>
        <taxon>Eukaryota</taxon>
        <taxon>Viridiplantae</taxon>
        <taxon>Streptophyta</taxon>
        <taxon>Embryophyta</taxon>
        <taxon>Tracheophyta</taxon>
        <taxon>Spermatophyta</taxon>
        <taxon>Magnoliopsida</taxon>
        <taxon>eudicotyledons</taxon>
        <taxon>Gunneridae</taxon>
        <taxon>Pentapetalae</taxon>
        <taxon>rosids</taxon>
        <taxon>fabids</taxon>
        <taxon>Malpighiales</taxon>
        <taxon>Linaceae</taxon>
        <taxon>Linum</taxon>
    </lineage>
</organism>
<dbReference type="SUPFAM" id="SSF56672">
    <property type="entry name" value="DNA/RNA polymerases"/>
    <property type="match status" value="1"/>
</dbReference>
<keyword evidence="1" id="KW-0732">Signal</keyword>
<evidence type="ECO:0000313" key="2">
    <source>
        <dbReference type="EMBL" id="CAL1355122.1"/>
    </source>
</evidence>
<dbReference type="CDD" id="cd09272">
    <property type="entry name" value="RNase_HI_RT_Ty1"/>
    <property type="match status" value="1"/>
</dbReference>
<protein>
    <submittedName>
        <fullName evidence="2">Uncharacterized protein</fullName>
    </submittedName>
</protein>
<dbReference type="AlphaFoldDB" id="A0AAV2CEZ8"/>
<feature type="chain" id="PRO_5043796910" evidence="1">
    <location>
        <begin position="19"/>
        <end position="152"/>
    </location>
</feature>
<dbReference type="InterPro" id="IPR043502">
    <property type="entry name" value="DNA/RNA_pol_sf"/>
</dbReference>
<proteinExistence type="predicted"/>
<dbReference type="Proteomes" id="UP001497516">
    <property type="component" value="Chromosome 1"/>
</dbReference>
<dbReference type="EMBL" id="OZ034813">
    <property type="protein sequence ID" value="CAL1355122.1"/>
    <property type="molecule type" value="Genomic_DNA"/>
</dbReference>
<name>A0AAV2CEZ8_9ROSI</name>
<dbReference type="PANTHER" id="PTHR11439:SF450">
    <property type="entry name" value="REVERSE TRANSCRIPTASE TY1_COPIA-TYPE DOMAIN-CONTAINING PROTEIN"/>
    <property type="match status" value="1"/>
</dbReference>
<feature type="signal peptide" evidence="1">
    <location>
        <begin position="1"/>
        <end position="18"/>
    </location>
</feature>